<evidence type="ECO:0000313" key="3">
    <source>
        <dbReference type="Proteomes" id="UP001156601"/>
    </source>
</evidence>
<name>A0AA37WID7_9ALTE</name>
<dbReference type="Gene3D" id="3.50.50.60">
    <property type="entry name" value="FAD/NAD(P)-binding domain"/>
    <property type="match status" value="1"/>
</dbReference>
<dbReference type="Pfam" id="PF01494">
    <property type="entry name" value="FAD_binding_3"/>
    <property type="match status" value="1"/>
</dbReference>
<reference evidence="2" key="1">
    <citation type="journal article" date="2014" name="Int. J. Syst. Evol. Microbiol.">
        <title>Complete genome sequence of Corynebacterium casei LMG S-19264T (=DSM 44701T), isolated from a smear-ripened cheese.</title>
        <authorList>
            <consortium name="US DOE Joint Genome Institute (JGI-PGF)"/>
            <person name="Walter F."/>
            <person name="Albersmeier A."/>
            <person name="Kalinowski J."/>
            <person name="Ruckert C."/>
        </authorList>
    </citation>
    <scope>NUCLEOTIDE SEQUENCE</scope>
    <source>
        <strain evidence="2">NBRC 110023</strain>
    </source>
</reference>
<evidence type="ECO:0000259" key="1">
    <source>
        <dbReference type="Pfam" id="PF01494"/>
    </source>
</evidence>
<dbReference type="InterPro" id="IPR002938">
    <property type="entry name" value="FAD-bd"/>
</dbReference>
<reference evidence="2" key="2">
    <citation type="submission" date="2023-01" db="EMBL/GenBank/DDBJ databases">
        <title>Draft genome sequence of Agaribacter marinus strain NBRC 110023.</title>
        <authorList>
            <person name="Sun Q."/>
            <person name="Mori K."/>
        </authorList>
    </citation>
    <scope>NUCLEOTIDE SEQUENCE</scope>
    <source>
        <strain evidence="2">NBRC 110023</strain>
    </source>
</reference>
<accession>A0AA37WID7</accession>
<feature type="domain" description="FAD-binding" evidence="1">
    <location>
        <begin position="18"/>
        <end position="186"/>
    </location>
</feature>
<organism evidence="2 3">
    <name type="scientific">Agaribacter marinus</name>
    <dbReference type="NCBI Taxonomy" id="1431249"/>
    <lineage>
        <taxon>Bacteria</taxon>
        <taxon>Pseudomonadati</taxon>
        <taxon>Pseudomonadota</taxon>
        <taxon>Gammaproteobacteria</taxon>
        <taxon>Alteromonadales</taxon>
        <taxon>Alteromonadaceae</taxon>
        <taxon>Agaribacter</taxon>
    </lineage>
</organism>
<dbReference type="PANTHER" id="PTHR43747">
    <property type="entry name" value="FAD-BINDING PROTEIN"/>
    <property type="match status" value="1"/>
</dbReference>
<sequence>MTATHSARMQEKTPIESFDVVVIGAGPAGSVSSALLRQNGYKVLVLEKEYFPRFSIGESLLPQCMEYLEQANMLDAVKKGTFQYKNGAAFSRGDEYEYFDFREKFSPGWGTTFQVQRDCFDKILADESQKQGVQIRFGHALVACEEIPNARLLTALDEDNQQYQVSAKFVLDASGFGRVLPKMLKLEKDSSLAPRKSIFTHIEDNIVCPQYDRDKILITVHPKLPEVWYWLIPFSNGRCSLGVVAPTEVIDEIGTEPLACLQQLVSEGGRLANILEHAVYDTQVRSLGSYSCDVTSLYGKRYALLGNAGEFLDPIFSSGVTIAMTSASLAAAAVHKELSGQSPDWESEYADALKVGVKTFKEFVEGWYDQRFQQVVFSKQKSEGITKMISSILAGYAWDKENPYVKTPSRLSTLSEICKSA</sequence>
<dbReference type="InterPro" id="IPR036188">
    <property type="entry name" value="FAD/NAD-bd_sf"/>
</dbReference>
<dbReference type="InterPro" id="IPR050816">
    <property type="entry name" value="Flavin-dep_Halogenase_NPB"/>
</dbReference>
<proteinExistence type="predicted"/>
<evidence type="ECO:0000313" key="2">
    <source>
        <dbReference type="EMBL" id="GLR70742.1"/>
    </source>
</evidence>
<comment type="caution">
    <text evidence="2">The sequence shown here is derived from an EMBL/GenBank/DDBJ whole genome shotgun (WGS) entry which is preliminary data.</text>
</comment>
<dbReference type="GO" id="GO:0071949">
    <property type="term" value="F:FAD binding"/>
    <property type="evidence" value="ECO:0007669"/>
    <property type="project" value="InterPro"/>
</dbReference>
<gene>
    <name evidence="2" type="ORF">GCM10007852_16500</name>
</gene>
<dbReference type="RefSeq" id="WP_284217025.1">
    <property type="nucleotide sequence ID" value="NZ_BSOT01000005.1"/>
</dbReference>
<dbReference type="AlphaFoldDB" id="A0AA37WID7"/>
<dbReference type="PANTHER" id="PTHR43747:SF1">
    <property type="entry name" value="SLR1998 PROTEIN"/>
    <property type="match status" value="1"/>
</dbReference>
<dbReference type="EMBL" id="BSOT01000005">
    <property type="protein sequence ID" value="GLR70742.1"/>
    <property type="molecule type" value="Genomic_DNA"/>
</dbReference>
<protein>
    <submittedName>
        <fullName evidence="2">FAD-dependent oxidoreductase</fullName>
    </submittedName>
</protein>
<dbReference type="SUPFAM" id="SSF51905">
    <property type="entry name" value="FAD/NAD(P)-binding domain"/>
    <property type="match status" value="1"/>
</dbReference>
<keyword evidence="3" id="KW-1185">Reference proteome</keyword>
<dbReference type="Proteomes" id="UP001156601">
    <property type="component" value="Unassembled WGS sequence"/>
</dbReference>